<dbReference type="EMBL" id="LAYJ01000112">
    <property type="protein sequence ID" value="KKI50134.1"/>
    <property type="molecule type" value="Genomic_DNA"/>
</dbReference>
<keyword evidence="2" id="KW-1185">Reference proteome</keyword>
<gene>
    <name evidence="1" type="ORF">CHK_2197</name>
</gene>
<organism evidence="1 2">
    <name type="scientific">Christensenella hongkongensis</name>
    <dbReference type="NCBI Taxonomy" id="270498"/>
    <lineage>
        <taxon>Bacteria</taxon>
        <taxon>Bacillati</taxon>
        <taxon>Bacillota</taxon>
        <taxon>Clostridia</taxon>
        <taxon>Christensenellales</taxon>
        <taxon>Christensenellaceae</taxon>
        <taxon>Christensenella</taxon>
    </lineage>
</organism>
<evidence type="ECO:0000313" key="1">
    <source>
        <dbReference type="EMBL" id="KKI50134.1"/>
    </source>
</evidence>
<comment type="caution">
    <text evidence="1">The sequence shown here is derived from an EMBL/GenBank/DDBJ whole genome shotgun (WGS) entry which is preliminary data.</text>
</comment>
<evidence type="ECO:0000313" key="2">
    <source>
        <dbReference type="Proteomes" id="UP000034076"/>
    </source>
</evidence>
<dbReference type="STRING" id="270498.CHK_2197"/>
<protein>
    <submittedName>
        <fullName evidence="1">Uncharacterized protein</fullName>
    </submittedName>
</protein>
<sequence length="49" mass="5552">MCNSGASVQQAGEKKHKGYSRNRMAIMKYDVFVIKELKNQEGCIIIYGI</sequence>
<reference evidence="1 2" key="1">
    <citation type="submission" date="2015-04" db="EMBL/GenBank/DDBJ databases">
        <title>Draft genome sequence of bacteremic isolate Catabacter hongkongensis type strain HKU16T.</title>
        <authorList>
            <person name="Lau S.K."/>
            <person name="Teng J.L."/>
            <person name="Huang Y."/>
            <person name="Curreem S.O."/>
            <person name="Tsui S.K."/>
            <person name="Woo P.C."/>
        </authorList>
    </citation>
    <scope>NUCLEOTIDE SEQUENCE [LARGE SCALE GENOMIC DNA]</scope>
    <source>
        <strain evidence="1 2">HKU16</strain>
    </source>
</reference>
<dbReference type="Proteomes" id="UP000034076">
    <property type="component" value="Unassembled WGS sequence"/>
</dbReference>
<dbReference type="AlphaFoldDB" id="A0A0M2NCB7"/>
<accession>A0A0M2NCB7</accession>
<name>A0A0M2NCB7_9FIRM</name>
<proteinExistence type="predicted"/>